<feature type="transmembrane region" description="Helical" evidence="5">
    <location>
        <begin position="284"/>
        <end position="307"/>
    </location>
</feature>
<evidence type="ECO:0000259" key="6">
    <source>
        <dbReference type="Pfam" id="PF00520"/>
    </source>
</evidence>
<dbReference type="InterPro" id="IPR027359">
    <property type="entry name" value="Volt_channel_dom_sf"/>
</dbReference>
<dbReference type="PANTHER" id="PTHR46768:SF1">
    <property type="entry name" value="TWO PORE CHANNEL PROTEIN 2"/>
    <property type="match status" value="1"/>
</dbReference>
<keyword evidence="8" id="KW-1185">Reference proteome</keyword>
<evidence type="ECO:0000256" key="4">
    <source>
        <dbReference type="ARBA" id="ARBA00023136"/>
    </source>
</evidence>
<feature type="transmembrane region" description="Helical" evidence="5">
    <location>
        <begin position="428"/>
        <end position="448"/>
    </location>
</feature>
<feature type="transmembrane region" description="Helical" evidence="5">
    <location>
        <begin position="135"/>
        <end position="153"/>
    </location>
</feature>
<keyword evidence="2 5" id="KW-0812">Transmembrane</keyword>
<comment type="caution">
    <text evidence="7">The sequence shown here is derived from an EMBL/GenBank/DDBJ whole genome shotgun (WGS) entry which is preliminary data.</text>
</comment>
<feature type="transmembrane region" description="Helical" evidence="5">
    <location>
        <begin position="193"/>
        <end position="215"/>
    </location>
</feature>
<evidence type="ECO:0000256" key="1">
    <source>
        <dbReference type="ARBA" id="ARBA00004141"/>
    </source>
</evidence>
<organism evidence="7 8">
    <name type="scientific">Porites evermanni</name>
    <dbReference type="NCBI Taxonomy" id="104178"/>
    <lineage>
        <taxon>Eukaryota</taxon>
        <taxon>Metazoa</taxon>
        <taxon>Cnidaria</taxon>
        <taxon>Anthozoa</taxon>
        <taxon>Hexacorallia</taxon>
        <taxon>Scleractinia</taxon>
        <taxon>Fungiina</taxon>
        <taxon>Poritidae</taxon>
        <taxon>Porites</taxon>
    </lineage>
</organism>
<feature type="transmembrane region" description="Helical" evidence="5">
    <location>
        <begin position="460"/>
        <end position="476"/>
    </location>
</feature>
<accession>A0ABN8PFG8</accession>
<feature type="domain" description="Ion transport" evidence="6">
    <location>
        <begin position="61"/>
        <end position="310"/>
    </location>
</feature>
<reference evidence="7 8" key="1">
    <citation type="submission" date="2022-05" db="EMBL/GenBank/DDBJ databases">
        <authorList>
            <consortium name="Genoscope - CEA"/>
            <person name="William W."/>
        </authorList>
    </citation>
    <scope>NUCLEOTIDE SEQUENCE [LARGE SCALE GENOMIC DNA]</scope>
</reference>
<dbReference type="Proteomes" id="UP001159427">
    <property type="component" value="Unassembled WGS sequence"/>
</dbReference>
<dbReference type="Gene3D" id="1.20.120.350">
    <property type="entry name" value="Voltage-gated potassium channels. Chain C"/>
    <property type="match status" value="2"/>
</dbReference>
<name>A0ABN8PFG8_9CNID</name>
<feature type="transmembrane region" description="Helical" evidence="5">
    <location>
        <begin position="497"/>
        <end position="518"/>
    </location>
</feature>
<feature type="transmembrane region" description="Helical" evidence="5">
    <location>
        <begin position="59"/>
        <end position="76"/>
    </location>
</feature>
<evidence type="ECO:0000313" key="7">
    <source>
        <dbReference type="EMBL" id="CAH3142556.1"/>
    </source>
</evidence>
<evidence type="ECO:0000256" key="3">
    <source>
        <dbReference type="ARBA" id="ARBA00022989"/>
    </source>
</evidence>
<dbReference type="SUPFAM" id="SSF81324">
    <property type="entry name" value="Voltage-gated potassium channels"/>
    <property type="match status" value="2"/>
</dbReference>
<gene>
    <name evidence="7" type="ORF">PEVE_00042511</name>
</gene>
<feature type="domain" description="Ion transport" evidence="6">
    <location>
        <begin position="429"/>
        <end position="695"/>
    </location>
</feature>
<dbReference type="InterPro" id="IPR028798">
    <property type="entry name" value="TPC2"/>
</dbReference>
<proteinExistence type="predicted"/>
<evidence type="ECO:0000313" key="8">
    <source>
        <dbReference type="Proteomes" id="UP001159427"/>
    </source>
</evidence>
<dbReference type="InterPro" id="IPR005821">
    <property type="entry name" value="Ion_trans_dom"/>
</dbReference>
<dbReference type="Gene3D" id="1.10.287.70">
    <property type="match status" value="2"/>
</dbReference>
<evidence type="ECO:0000256" key="5">
    <source>
        <dbReference type="SAM" id="Phobius"/>
    </source>
</evidence>
<feature type="transmembrane region" description="Helical" evidence="5">
    <location>
        <begin position="666"/>
        <end position="689"/>
    </location>
</feature>
<comment type="subcellular location">
    <subcellularLocation>
        <location evidence="1">Membrane</location>
        <topology evidence="1">Multi-pass membrane protein</topology>
    </subcellularLocation>
</comment>
<keyword evidence="3 5" id="KW-1133">Transmembrane helix</keyword>
<dbReference type="Pfam" id="PF00520">
    <property type="entry name" value="Ion_trans"/>
    <property type="match status" value="2"/>
</dbReference>
<dbReference type="EMBL" id="CALNXI010000839">
    <property type="protein sequence ID" value="CAH3142556.1"/>
    <property type="molecule type" value="Genomic_DNA"/>
</dbReference>
<feature type="transmembrane region" description="Helical" evidence="5">
    <location>
        <begin position="577"/>
        <end position="597"/>
    </location>
</feature>
<protein>
    <recommendedName>
        <fullName evidence="6">Ion transport domain-containing protein</fullName>
    </recommendedName>
</protein>
<sequence length="771" mass="88768">MEPMEVQSPIVESDDTSPIEHAINQAAVFLEDAAKYRSIHHKMDSKSLWMYRLYYSKPVRWGFSLIIFLNLMLAFVEKPSSFTSSSDPRFRDKRPDPPCGVTESLELFFLICFVCDLVVKSHVLGRQEFIKSRWLLCYCLVLTISFIDVFVSLSTGCSESVRIRRLLRPFFLIQNSSLMKKLLRAIRRTVPEILSVLFLLVLHLWFFAMCGMLLFPQSKLRKNNTLAETECGSQRKDLKLGLNCEGYYYFSSFEVSLRSLLVLLTTANNPDVMMHAYMKNRWYAVFFVTFTIVGLYFFLNLLTAVIYNQFRGFLTSSLQASFFRRRVGIRAAFEVLLQIQDTDSDLPLGTISTADARQAIERAKIGSRGGQRVLYSLTQHPTGHLTAKQFQDLFDVLDQGVRRRARPAMSFVENRVLRKIQILVSNKLFDYTGDFMCAVNVLLVSFLLDYEQDTIWVNRNSHLAIANLIFVLYYLLEQLLKLWAVGWQRYRSSLVNIYCGAITLFLVVIEIVHVSLYGSPFTKSDDGSYERSSFDLRNLTQVINILITFRLLRIVPHVRALRLILKTLLKLLKNLRPFAGIIVAFYYIFAIFGMMLFNGVTDPSNVGANKTRMYVEECGSFDQLQYYANNFDDFFAALVVLWDLMVVNNWHVFLKEYADVVSGWSQLYFIAWYLTSVILIINLFVALILEAFISQWETKQQELRENSHSVITEVTMTGGGRFHQLFSSGLVEPAEEELLDELRGHHHHSFQSSEAVPSVNTGQNAAVSFHL</sequence>
<evidence type="ECO:0000256" key="2">
    <source>
        <dbReference type="ARBA" id="ARBA00022692"/>
    </source>
</evidence>
<feature type="transmembrane region" description="Helical" evidence="5">
    <location>
        <begin position="634"/>
        <end position="654"/>
    </location>
</feature>
<dbReference type="PANTHER" id="PTHR46768">
    <property type="entry name" value="TWO PORE CALCIUM CHANNEL PROTEIN 2"/>
    <property type="match status" value="1"/>
</dbReference>
<keyword evidence="4 5" id="KW-0472">Membrane</keyword>